<evidence type="ECO:0000256" key="1">
    <source>
        <dbReference type="SAM" id="Phobius"/>
    </source>
</evidence>
<dbReference type="InterPro" id="IPR007621">
    <property type="entry name" value="TPM_dom"/>
</dbReference>
<dbReference type="AlphaFoldDB" id="A0A0C5J362"/>
<dbReference type="Proteomes" id="UP000061603">
    <property type="component" value="Chromosome"/>
</dbReference>
<dbReference type="KEGG" id="rbu:PG1C_06740"/>
<evidence type="ECO:0000313" key="4">
    <source>
        <dbReference type="Proteomes" id="UP000061603"/>
    </source>
</evidence>
<reference evidence="3 4" key="1">
    <citation type="journal article" date="2015" name="Genome Announc.">
        <title>Complete Genome Sequence of a Novel Bacterium within the Family Rhodocyclaceae That Degrades Polycyclic Aromatic Hydrocarbons.</title>
        <authorList>
            <person name="Singleton D.R."/>
            <person name="Dickey A.N."/>
            <person name="Scholl E.H."/>
            <person name="Wright F.A."/>
            <person name="Aitken M.D."/>
        </authorList>
    </citation>
    <scope>NUCLEOTIDE SEQUENCE [LARGE SCALE GENOMIC DNA]</scope>
    <source>
        <strain evidence="4">PG1-Ca6</strain>
    </source>
</reference>
<keyword evidence="1" id="KW-0812">Transmembrane</keyword>
<gene>
    <name evidence="3" type="ORF">PG1C_06740</name>
</gene>
<protein>
    <recommendedName>
        <fullName evidence="2">TPM domain-containing protein</fullName>
    </recommendedName>
</protein>
<keyword evidence="1" id="KW-0472">Membrane</keyword>
<dbReference type="HOGENOM" id="CLU_035211_0_1_4"/>
<dbReference type="Gene3D" id="3.10.310.50">
    <property type="match status" value="1"/>
</dbReference>
<name>A0A0C5J362_9PROT</name>
<dbReference type="Pfam" id="PF04536">
    <property type="entry name" value="TPM_phosphatase"/>
    <property type="match status" value="1"/>
</dbReference>
<evidence type="ECO:0000313" key="3">
    <source>
        <dbReference type="EMBL" id="AJP49482.1"/>
    </source>
</evidence>
<dbReference type="PANTHER" id="PTHR30373:SF2">
    <property type="entry name" value="UPF0603 PROTEIN YGCG"/>
    <property type="match status" value="1"/>
</dbReference>
<proteinExistence type="predicted"/>
<dbReference type="STRING" id="1565605.PG1C_06740"/>
<feature type="transmembrane region" description="Helical" evidence="1">
    <location>
        <begin position="187"/>
        <end position="206"/>
    </location>
</feature>
<dbReference type="PATRIC" id="fig|1565605.3.peg.1417"/>
<sequence length="282" mass="28650">MVAVLALVTLVASVTMAGLLPVAWAGDGLLALPPLTQRVTDLTGTLTVPQRAVLEEKLSAFEQKKGAQIAVLLAPTFQPESIEQFGIRLAEAWKIGRQGVDDGVILLIAKDDRQLRIEVGYGLEGALNDATAKRIISEVITPRFRAGDYFGGIDAGVTAIQTVIEGESLPPPSARSSPSRGGQLEGGLLPLLAGAAFFAPLLNRLLGLGGSLLAAGIGVLIGGWLLGSWLIGLTFGAFVLFFSFMRGGSGIGGMGSGSGGFGSGGFSGGGGGFGGGGASGRW</sequence>
<keyword evidence="4" id="KW-1185">Reference proteome</keyword>
<dbReference type="PANTHER" id="PTHR30373">
    <property type="entry name" value="UPF0603 PROTEIN YGCG"/>
    <property type="match status" value="1"/>
</dbReference>
<organism evidence="3 4">
    <name type="scientific">Rugosibacter aromaticivorans</name>
    <dbReference type="NCBI Taxonomy" id="1565605"/>
    <lineage>
        <taxon>Bacteria</taxon>
        <taxon>Pseudomonadati</taxon>
        <taxon>Pseudomonadota</taxon>
        <taxon>Betaproteobacteria</taxon>
        <taxon>Nitrosomonadales</taxon>
        <taxon>Sterolibacteriaceae</taxon>
        <taxon>Rugosibacter</taxon>
    </lineage>
</organism>
<feature type="domain" description="TPM" evidence="2">
    <location>
        <begin position="39"/>
        <end position="162"/>
    </location>
</feature>
<evidence type="ECO:0000259" key="2">
    <source>
        <dbReference type="Pfam" id="PF04536"/>
    </source>
</evidence>
<keyword evidence="1" id="KW-1133">Transmembrane helix</keyword>
<feature type="transmembrane region" description="Helical" evidence="1">
    <location>
        <begin position="213"/>
        <end position="244"/>
    </location>
</feature>
<dbReference type="EMBL" id="CP010554">
    <property type="protein sequence ID" value="AJP49482.1"/>
    <property type="molecule type" value="Genomic_DNA"/>
</dbReference>
<accession>A0A0C5J362</accession>